<gene>
    <name evidence="2" type="ORF">HZS54_24490</name>
</gene>
<dbReference type="Proteomes" id="UP000509346">
    <property type="component" value="Chromosome"/>
</dbReference>
<feature type="domain" description="DUF7123" evidence="1">
    <location>
        <begin position="13"/>
        <end position="83"/>
    </location>
</feature>
<organism evidence="2 3">
    <name type="scientific">Halosimplex pelagicum</name>
    <dbReference type="NCBI Taxonomy" id="869886"/>
    <lineage>
        <taxon>Archaea</taxon>
        <taxon>Methanobacteriati</taxon>
        <taxon>Methanobacteriota</taxon>
        <taxon>Stenosarchaea group</taxon>
        <taxon>Halobacteria</taxon>
        <taxon>Halobacteriales</taxon>
        <taxon>Haloarculaceae</taxon>
        <taxon>Halosimplex</taxon>
    </lineage>
</organism>
<sequence>MPTPARRNGSVARPSLSETQARLLTYLCDRVDGTAYLKAKYVADDLDLSSKEVGINMGILADRTDDVTIEQWGRSSSTTWKVSARE</sequence>
<evidence type="ECO:0000313" key="2">
    <source>
        <dbReference type="EMBL" id="QLH84606.1"/>
    </source>
</evidence>
<dbReference type="KEGG" id="hpel:HZS54_24490"/>
<evidence type="ECO:0000259" key="1">
    <source>
        <dbReference type="Pfam" id="PF23438"/>
    </source>
</evidence>
<evidence type="ECO:0000313" key="3">
    <source>
        <dbReference type="Proteomes" id="UP000509346"/>
    </source>
</evidence>
<dbReference type="EMBL" id="CP058909">
    <property type="protein sequence ID" value="QLH84606.1"/>
    <property type="molecule type" value="Genomic_DNA"/>
</dbReference>
<dbReference type="OrthoDB" id="259485at2157"/>
<dbReference type="AlphaFoldDB" id="A0A7D5PA93"/>
<dbReference type="RefSeq" id="WP_179919685.1">
    <property type="nucleotide sequence ID" value="NZ_CP058909.1"/>
</dbReference>
<keyword evidence="3" id="KW-1185">Reference proteome</keyword>
<accession>A0A7D5PA93</accession>
<proteinExistence type="predicted"/>
<dbReference type="GeneID" id="56085821"/>
<dbReference type="InterPro" id="IPR055547">
    <property type="entry name" value="DUF7123"/>
</dbReference>
<reference evidence="2 3" key="1">
    <citation type="submission" date="2020-07" db="EMBL/GenBank/DDBJ databases">
        <title>Halosimplex litoreum sp. nov. and Halosimplex rubrum sp. nov., isolated from different salt environments.</title>
        <authorList>
            <person name="Cui H."/>
        </authorList>
    </citation>
    <scope>NUCLEOTIDE SEQUENCE [LARGE SCALE GENOMIC DNA]</scope>
    <source>
        <strain evidence="2 3">R2</strain>
    </source>
</reference>
<dbReference type="Pfam" id="PF23438">
    <property type="entry name" value="DUF7123"/>
    <property type="match status" value="1"/>
</dbReference>
<protein>
    <recommendedName>
        <fullName evidence="1">DUF7123 domain-containing protein</fullName>
    </recommendedName>
</protein>
<name>A0A7D5PA93_9EURY</name>